<dbReference type="AlphaFoldDB" id="A0A0K2TYN2"/>
<sequence length="76" mass="8588">MTYTASLLLDIQLKDVVEGVVIMAGRVGQKSLTIEEMGFSTLTRLFPPTSLIALWTVWCEPQVSLAWTLMYLSYFL</sequence>
<protein>
    <submittedName>
        <fullName evidence="1">Uncharacterized protein</fullName>
    </submittedName>
</protein>
<organism evidence="1">
    <name type="scientific">Lepeophtheirus salmonis</name>
    <name type="common">Salmon louse</name>
    <name type="synonym">Caligus salmonis</name>
    <dbReference type="NCBI Taxonomy" id="72036"/>
    <lineage>
        <taxon>Eukaryota</taxon>
        <taxon>Metazoa</taxon>
        <taxon>Ecdysozoa</taxon>
        <taxon>Arthropoda</taxon>
        <taxon>Crustacea</taxon>
        <taxon>Multicrustacea</taxon>
        <taxon>Hexanauplia</taxon>
        <taxon>Copepoda</taxon>
        <taxon>Siphonostomatoida</taxon>
        <taxon>Caligidae</taxon>
        <taxon>Lepeophtheirus</taxon>
    </lineage>
</organism>
<name>A0A0K2TYN2_LEPSM</name>
<dbReference type="EMBL" id="HACA01013747">
    <property type="protein sequence ID" value="CDW31108.1"/>
    <property type="molecule type" value="Transcribed_RNA"/>
</dbReference>
<proteinExistence type="predicted"/>
<accession>A0A0K2TYN2</accession>
<reference evidence="1" key="1">
    <citation type="submission" date="2014-05" db="EMBL/GenBank/DDBJ databases">
        <authorList>
            <person name="Chronopoulou M."/>
        </authorList>
    </citation>
    <scope>NUCLEOTIDE SEQUENCE</scope>
    <source>
        <tissue evidence="1">Whole organism</tissue>
    </source>
</reference>
<evidence type="ECO:0000313" key="1">
    <source>
        <dbReference type="EMBL" id="CDW31108.1"/>
    </source>
</evidence>